<accession>A0ABX7QRE1</accession>
<keyword evidence="5" id="KW-0119">Carbohydrate metabolism</keyword>
<proteinExistence type="inferred from homology"/>
<dbReference type="InterPro" id="IPR051600">
    <property type="entry name" value="Beta-PGM-like"/>
</dbReference>
<sequence length="226" mass="24878">MQSPLIRAVIFDMDGVLIDSEPVWQQAEFEVLTRFGLPVTFADMNQTTGLRIDELVNFWYQRFPDLNFDRQAMAQFIVQRVVDYIEQDGVAMAGVVTALTACRAAGLAVGLATSSSQLIMDAVLNKLAIRPLFDVTQSAEKLPFGKPHPEVYLQCAKQLGIHPNQCLAVEDSFNGLIAARAASMQTLVIPAPEHQAEARWAAAHHQAQSLTAMAQVLAHYQLSAKQ</sequence>
<comment type="cofactor">
    <cofactor evidence="1">
        <name>Mg(2+)</name>
        <dbReference type="ChEBI" id="CHEBI:18420"/>
    </cofactor>
</comment>
<dbReference type="Proteomes" id="UP000662770">
    <property type="component" value="Chromosome"/>
</dbReference>
<dbReference type="RefSeq" id="WP_207355227.1">
    <property type="nucleotide sequence ID" value="NZ_CP071503.1"/>
</dbReference>
<dbReference type="Gene3D" id="1.10.150.240">
    <property type="entry name" value="Putative phosphatase, domain 2"/>
    <property type="match status" value="1"/>
</dbReference>
<dbReference type="SFLD" id="SFLDS00003">
    <property type="entry name" value="Haloacid_Dehalogenase"/>
    <property type="match status" value="1"/>
</dbReference>
<dbReference type="PANTHER" id="PTHR46193">
    <property type="entry name" value="6-PHOSPHOGLUCONATE PHOSPHATASE"/>
    <property type="match status" value="1"/>
</dbReference>
<dbReference type="SFLD" id="SFLDG01135">
    <property type="entry name" value="C1.5.6:_HAD__Beta-PGM__Phospha"/>
    <property type="match status" value="1"/>
</dbReference>
<keyword evidence="4" id="KW-0460">Magnesium</keyword>
<evidence type="ECO:0000256" key="5">
    <source>
        <dbReference type="ARBA" id="ARBA00023277"/>
    </source>
</evidence>
<comment type="similarity">
    <text evidence="2">Belongs to the HAD-like hydrolase superfamily. CbbY/CbbZ/Gph/YieH family.</text>
</comment>
<dbReference type="NCBIfam" id="NF008087">
    <property type="entry name" value="PRK10826.1"/>
    <property type="match status" value="1"/>
</dbReference>
<evidence type="ECO:0000256" key="1">
    <source>
        <dbReference type="ARBA" id="ARBA00001946"/>
    </source>
</evidence>
<dbReference type="CDD" id="cd07505">
    <property type="entry name" value="HAD_BPGM-like"/>
    <property type="match status" value="1"/>
</dbReference>
<dbReference type="SFLD" id="SFLDG01129">
    <property type="entry name" value="C1.5:_HAD__Beta-PGM__Phosphata"/>
    <property type="match status" value="1"/>
</dbReference>
<evidence type="ECO:0000256" key="2">
    <source>
        <dbReference type="ARBA" id="ARBA00006171"/>
    </source>
</evidence>
<dbReference type="InterPro" id="IPR023198">
    <property type="entry name" value="PGP-like_dom2"/>
</dbReference>
<dbReference type="PRINTS" id="PR00413">
    <property type="entry name" value="HADHALOGNASE"/>
</dbReference>
<dbReference type="Gene3D" id="3.40.50.1000">
    <property type="entry name" value="HAD superfamily/HAD-like"/>
    <property type="match status" value="1"/>
</dbReference>
<dbReference type="SUPFAM" id="SSF56784">
    <property type="entry name" value="HAD-like"/>
    <property type="match status" value="1"/>
</dbReference>
<evidence type="ECO:0000256" key="4">
    <source>
        <dbReference type="ARBA" id="ARBA00022842"/>
    </source>
</evidence>
<dbReference type="EMBL" id="CP071503">
    <property type="protein sequence ID" value="QSX34021.1"/>
    <property type="molecule type" value="Genomic_DNA"/>
</dbReference>
<name>A0ABX7QRE1_9GAMM</name>
<dbReference type="Pfam" id="PF00702">
    <property type="entry name" value="Hydrolase"/>
    <property type="match status" value="1"/>
</dbReference>
<dbReference type="InterPro" id="IPR023214">
    <property type="entry name" value="HAD_sf"/>
</dbReference>
<protein>
    <submittedName>
        <fullName evidence="6">Hexitol phosphatase HxpB</fullName>
    </submittedName>
</protein>
<evidence type="ECO:0000256" key="3">
    <source>
        <dbReference type="ARBA" id="ARBA00022723"/>
    </source>
</evidence>
<evidence type="ECO:0000313" key="6">
    <source>
        <dbReference type="EMBL" id="QSX34021.1"/>
    </source>
</evidence>
<dbReference type="InterPro" id="IPR006439">
    <property type="entry name" value="HAD-SF_hydro_IA"/>
</dbReference>
<dbReference type="PANTHER" id="PTHR46193:SF18">
    <property type="entry name" value="HEXITOL PHOSPHATASE B"/>
    <property type="match status" value="1"/>
</dbReference>
<evidence type="ECO:0000313" key="7">
    <source>
        <dbReference type="Proteomes" id="UP000662770"/>
    </source>
</evidence>
<dbReference type="InterPro" id="IPR036412">
    <property type="entry name" value="HAD-like_sf"/>
</dbReference>
<keyword evidence="7" id="KW-1185">Reference proteome</keyword>
<dbReference type="NCBIfam" id="TIGR01509">
    <property type="entry name" value="HAD-SF-IA-v3"/>
    <property type="match status" value="1"/>
</dbReference>
<keyword evidence="3" id="KW-0479">Metal-binding</keyword>
<reference evidence="6 7" key="1">
    <citation type="submission" date="2021-03" db="EMBL/GenBank/DDBJ databases">
        <title>Novel species identification of genus Shewanella.</title>
        <authorList>
            <person name="Liu G."/>
            <person name="Zhang Q."/>
        </authorList>
    </citation>
    <scope>NUCLEOTIDE SEQUENCE [LARGE SCALE GENOMIC DNA]</scope>
    <source>
        <strain evidence="6 7">FJAT-51800</strain>
    </source>
</reference>
<organism evidence="6 7">
    <name type="scientific">Shewanella avicenniae</name>
    <dbReference type="NCBI Taxonomy" id="2814294"/>
    <lineage>
        <taxon>Bacteria</taxon>
        <taxon>Pseudomonadati</taxon>
        <taxon>Pseudomonadota</taxon>
        <taxon>Gammaproteobacteria</taxon>
        <taxon>Alteromonadales</taxon>
        <taxon>Shewanellaceae</taxon>
        <taxon>Shewanella</taxon>
    </lineage>
</organism>
<gene>
    <name evidence="6" type="primary">hxpB</name>
    <name evidence="6" type="ORF">JYB87_01855</name>
</gene>